<keyword evidence="1" id="KW-0472">Membrane</keyword>
<feature type="transmembrane region" description="Helical" evidence="1">
    <location>
        <begin position="145"/>
        <end position="165"/>
    </location>
</feature>
<evidence type="ECO:0000313" key="2">
    <source>
        <dbReference type="EMBL" id="KRN98700.1"/>
    </source>
</evidence>
<keyword evidence="1" id="KW-1133">Transmembrane helix</keyword>
<keyword evidence="1" id="KW-0812">Transmembrane</keyword>
<keyword evidence="3" id="KW-1185">Reference proteome</keyword>
<dbReference type="STRING" id="993692.IV57_GL000885"/>
<dbReference type="PATRIC" id="fig|993692.3.peg.896"/>
<dbReference type="InterPro" id="IPR021697">
    <property type="entry name" value="DUF3278"/>
</dbReference>
<evidence type="ECO:0000256" key="1">
    <source>
        <dbReference type="SAM" id="Phobius"/>
    </source>
</evidence>
<dbReference type="AlphaFoldDB" id="A0A0R2LGR7"/>
<protein>
    <recommendedName>
        <fullName evidence="4">DUF3278 domain-containing protein</fullName>
    </recommendedName>
</protein>
<dbReference type="Pfam" id="PF11683">
    <property type="entry name" value="DUF3278"/>
    <property type="match status" value="1"/>
</dbReference>
<dbReference type="OrthoDB" id="2142440at2"/>
<dbReference type="Proteomes" id="UP000051006">
    <property type="component" value="Unassembled WGS sequence"/>
</dbReference>
<dbReference type="RefSeq" id="WP_057881227.1">
    <property type="nucleotide sequence ID" value="NZ_JQCF01000019.1"/>
</dbReference>
<reference evidence="2 3" key="1">
    <citation type="journal article" date="2015" name="Genome Announc.">
        <title>Expanding the biotechnology potential of lactobacilli through comparative genomics of 213 strains and associated genera.</title>
        <authorList>
            <person name="Sun Z."/>
            <person name="Harris H.M."/>
            <person name="McCann A."/>
            <person name="Guo C."/>
            <person name="Argimon S."/>
            <person name="Zhang W."/>
            <person name="Yang X."/>
            <person name="Jeffery I.B."/>
            <person name="Cooney J.C."/>
            <person name="Kagawa T.F."/>
            <person name="Liu W."/>
            <person name="Song Y."/>
            <person name="Salvetti E."/>
            <person name="Wrobel A."/>
            <person name="Rasinkangas P."/>
            <person name="Parkhill J."/>
            <person name="Rea M.C."/>
            <person name="O'Sullivan O."/>
            <person name="Ritari J."/>
            <person name="Douillard F.P."/>
            <person name="Paul Ross R."/>
            <person name="Yang R."/>
            <person name="Briner A.E."/>
            <person name="Felis G.E."/>
            <person name="de Vos W.M."/>
            <person name="Barrangou R."/>
            <person name="Klaenhammer T.R."/>
            <person name="Caufield P.W."/>
            <person name="Cui Y."/>
            <person name="Zhang H."/>
            <person name="O'Toole P.W."/>
        </authorList>
    </citation>
    <scope>NUCLEOTIDE SEQUENCE [LARGE SCALE GENOMIC DNA]</scope>
    <source>
        <strain evidence="2 3">DSM 24716</strain>
    </source>
</reference>
<feature type="transmembrane region" description="Helical" evidence="1">
    <location>
        <begin position="33"/>
        <end position="51"/>
    </location>
</feature>
<sequence length="177" mass="20457">MKMSDRIIKWFFGVPGTIDEHVKAEIGEVSVKALIITFIFELVFNGSLYLYTSLVTITDFETLLYLVTMIQFIAILLIMGGFTTIVLKKRGVTTQEVVADDKRIVEKRLKHKWLRIAPIIFILYWILGTLFTLEGANFFSKIMDLKTMIGSFIFMIIFCPVMYFYEKGNIKVVQNDV</sequence>
<evidence type="ECO:0000313" key="3">
    <source>
        <dbReference type="Proteomes" id="UP000051006"/>
    </source>
</evidence>
<dbReference type="EMBL" id="JQCF01000019">
    <property type="protein sequence ID" value="KRN98700.1"/>
    <property type="molecule type" value="Genomic_DNA"/>
</dbReference>
<accession>A0A0R2LGR7</accession>
<organism evidence="2 3">
    <name type="scientific">Companilactobacillus kimchiensis</name>
    <dbReference type="NCBI Taxonomy" id="993692"/>
    <lineage>
        <taxon>Bacteria</taxon>
        <taxon>Bacillati</taxon>
        <taxon>Bacillota</taxon>
        <taxon>Bacilli</taxon>
        <taxon>Lactobacillales</taxon>
        <taxon>Lactobacillaceae</taxon>
        <taxon>Companilactobacillus</taxon>
    </lineage>
</organism>
<comment type="caution">
    <text evidence="2">The sequence shown here is derived from an EMBL/GenBank/DDBJ whole genome shotgun (WGS) entry which is preliminary data.</text>
</comment>
<feature type="transmembrane region" description="Helical" evidence="1">
    <location>
        <begin position="63"/>
        <end position="87"/>
    </location>
</feature>
<feature type="transmembrane region" description="Helical" evidence="1">
    <location>
        <begin position="113"/>
        <end position="133"/>
    </location>
</feature>
<evidence type="ECO:0008006" key="4">
    <source>
        <dbReference type="Google" id="ProtNLM"/>
    </source>
</evidence>
<proteinExistence type="predicted"/>
<gene>
    <name evidence="2" type="ORF">IV57_GL000885</name>
</gene>
<name>A0A0R2LGR7_9LACO</name>